<comment type="subcellular location">
    <subcellularLocation>
        <location evidence="1">Nucleus</location>
    </subcellularLocation>
</comment>
<reference evidence="7" key="1">
    <citation type="journal article" date="2019" name="G3 (Bethesda)">
        <title>Genome Assemblies of Two Rare Opportunistic Yeast Pathogens: Diutina rugosa (syn. Candida rugosa) and Trichomonascus ciferrii (syn. Candida ciferrii).</title>
        <authorList>
            <person name="Mixao V."/>
            <person name="Saus E."/>
            <person name="Hansen A.P."/>
            <person name="Lass-Florl C."/>
            <person name="Gabaldon T."/>
        </authorList>
    </citation>
    <scope>NUCLEOTIDE SEQUENCE</scope>
    <source>
        <strain evidence="7">CBS 4856</strain>
    </source>
</reference>
<dbReference type="SUPFAM" id="SSF50978">
    <property type="entry name" value="WD40 repeat-like"/>
    <property type="match status" value="1"/>
</dbReference>
<dbReference type="PANTHER" id="PTHR10350:SF6">
    <property type="entry name" value="NUCLEAR PORE COMPLEX PROTEIN NUP155"/>
    <property type="match status" value="1"/>
</dbReference>
<evidence type="ECO:0000259" key="5">
    <source>
        <dbReference type="Pfam" id="PF03177"/>
    </source>
</evidence>
<dbReference type="InterPro" id="IPR014908">
    <property type="entry name" value="Nucleoporin_Nup133/Nup155_N"/>
</dbReference>
<dbReference type="GO" id="GO:0006405">
    <property type="term" value="P:RNA export from nucleus"/>
    <property type="evidence" value="ECO:0007669"/>
    <property type="project" value="TreeGrafter"/>
</dbReference>
<accession>A0A642V577</accession>
<feature type="domain" description="Nucleoporin Nup133/Nup155-like C-terminal" evidence="5">
    <location>
        <begin position="543"/>
        <end position="1198"/>
    </location>
</feature>
<evidence type="ECO:0000259" key="6">
    <source>
        <dbReference type="Pfam" id="PF08801"/>
    </source>
</evidence>
<dbReference type="InterPro" id="IPR042538">
    <property type="entry name" value="Nucleoporin_Nup155_C_3"/>
</dbReference>
<evidence type="ECO:0000256" key="2">
    <source>
        <dbReference type="ARBA" id="ARBA00007373"/>
    </source>
</evidence>
<keyword evidence="8" id="KW-1185">Reference proteome</keyword>
<dbReference type="InterPro" id="IPR004870">
    <property type="entry name" value="Nucleoporin_Nup155"/>
</dbReference>
<dbReference type="FunFam" id="1.25.40.440:FF:000001">
    <property type="entry name" value="Nuclear pore complex subunit"/>
    <property type="match status" value="1"/>
</dbReference>
<evidence type="ECO:0000256" key="1">
    <source>
        <dbReference type="ARBA" id="ARBA00004123"/>
    </source>
</evidence>
<comment type="similarity">
    <text evidence="2">Belongs to the non-repetitive/WGA-negative nucleoporin family.</text>
</comment>
<dbReference type="Pfam" id="PF03177">
    <property type="entry name" value="Nucleoporin_C"/>
    <property type="match status" value="1"/>
</dbReference>
<dbReference type="InterPro" id="IPR007187">
    <property type="entry name" value="Nucleoporin_Nup133/Nup155_C"/>
</dbReference>
<evidence type="ECO:0000256" key="3">
    <source>
        <dbReference type="ARBA" id="ARBA00022448"/>
    </source>
</evidence>
<keyword evidence="4" id="KW-0539">Nucleus</keyword>
<dbReference type="EMBL" id="SWFS01000205">
    <property type="protein sequence ID" value="KAA8914209.1"/>
    <property type="molecule type" value="Genomic_DNA"/>
</dbReference>
<dbReference type="VEuPathDB" id="FungiDB:TRICI_002966"/>
<dbReference type="OrthoDB" id="338970at2759"/>
<evidence type="ECO:0008006" key="9">
    <source>
        <dbReference type="Google" id="ProtNLM"/>
    </source>
</evidence>
<proteinExistence type="inferred from homology"/>
<evidence type="ECO:0000256" key="4">
    <source>
        <dbReference type="ARBA" id="ARBA00023242"/>
    </source>
</evidence>
<name>A0A642V577_9ASCO</name>
<dbReference type="GO" id="GO:0044611">
    <property type="term" value="C:nuclear pore inner ring"/>
    <property type="evidence" value="ECO:0007669"/>
    <property type="project" value="TreeGrafter"/>
</dbReference>
<dbReference type="GO" id="GO:0036228">
    <property type="term" value="P:protein localization to nuclear inner membrane"/>
    <property type="evidence" value="ECO:0007669"/>
    <property type="project" value="TreeGrafter"/>
</dbReference>
<dbReference type="PANTHER" id="PTHR10350">
    <property type="entry name" value="NUCLEAR PORE COMPLEX PROTEIN NUP155"/>
    <property type="match status" value="1"/>
</dbReference>
<organism evidence="7 8">
    <name type="scientific">Trichomonascus ciferrii</name>
    <dbReference type="NCBI Taxonomy" id="44093"/>
    <lineage>
        <taxon>Eukaryota</taxon>
        <taxon>Fungi</taxon>
        <taxon>Dikarya</taxon>
        <taxon>Ascomycota</taxon>
        <taxon>Saccharomycotina</taxon>
        <taxon>Dipodascomycetes</taxon>
        <taxon>Dipodascales</taxon>
        <taxon>Trichomonascaceae</taxon>
        <taxon>Trichomonascus</taxon>
        <taxon>Trichomonascus ciferrii complex</taxon>
    </lineage>
</organism>
<evidence type="ECO:0000313" key="7">
    <source>
        <dbReference type="EMBL" id="KAA8914209.1"/>
    </source>
</evidence>
<dbReference type="Gene3D" id="1.25.40.450">
    <property type="entry name" value="Nucleoporin, helical domain, N-terminal subdomain"/>
    <property type="match status" value="1"/>
</dbReference>
<dbReference type="Gene3D" id="1.25.40.440">
    <property type="entry name" value="Nucleoporin, helical domain, central subdomain"/>
    <property type="match status" value="1"/>
</dbReference>
<dbReference type="GO" id="GO:0006606">
    <property type="term" value="P:protein import into nucleus"/>
    <property type="evidence" value="ECO:0007669"/>
    <property type="project" value="TreeGrafter"/>
</dbReference>
<dbReference type="Pfam" id="PF08801">
    <property type="entry name" value="Nucleoporin_N"/>
    <property type="match status" value="1"/>
</dbReference>
<protein>
    <recommendedName>
        <fullName evidence="9">Nucleoporin Nup133/Nup155-like N-terminal domain-containing protein</fullName>
    </recommendedName>
</protein>
<evidence type="ECO:0000313" key="8">
    <source>
        <dbReference type="Proteomes" id="UP000761534"/>
    </source>
</evidence>
<gene>
    <name evidence="7" type="ORF">TRICI_002966</name>
</gene>
<dbReference type="Gene3D" id="1.20.58.1780">
    <property type="match status" value="1"/>
</dbReference>
<dbReference type="AlphaFoldDB" id="A0A642V577"/>
<comment type="caution">
    <text evidence="7">The sequence shown here is derived from an EMBL/GenBank/DDBJ whole genome shotgun (WGS) entry which is preliminary data.</text>
</comment>
<dbReference type="Proteomes" id="UP000761534">
    <property type="component" value="Unassembled WGS sequence"/>
</dbReference>
<dbReference type="GO" id="GO:0017056">
    <property type="term" value="F:structural constituent of nuclear pore"/>
    <property type="evidence" value="ECO:0007669"/>
    <property type="project" value="InterPro"/>
</dbReference>
<dbReference type="Gene3D" id="1.20.120.1880">
    <property type="entry name" value="Nucleoporin, helical C-terminal domain"/>
    <property type="match status" value="1"/>
</dbReference>
<feature type="domain" description="Nucleoporin Nup133/Nup155-like N-terminal" evidence="6">
    <location>
        <begin position="1"/>
        <end position="448"/>
    </location>
</feature>
<keyword evidence="3" id="KW-0813">Transport</keyword>
<sequence length="1234" mass="137060">MGLFPEIERAWITVDNRLYFWNYKNGEDFLTLEDIPQTIISVNLVHPKPGEFVETVNHLLVVSTPLEVYLLAVSYADNKMELFDTGMVVSTKGLDVSTIVGSKSTGRLFFCGDGDGVNIWEIVYSTVESWFRGKCSKVCHTRNGLVAALSPSFGGFGFGRAAEVGEAGANIPLIGSLVSAAAPEYITKMEVDDSRSLLYTLSSKSTIRVYHITGKQELNLTITYTLTQLLSHLQMITAPADANGQTTSSSAQNSTLIGKSTKIVSIHVVTKTESSQIHLVAITSTGCRLYLRAARPMVLGFSSSANSPPTTMQVIQVRFPPASDANSPPSQSQLLTDTKATSTIFEPGHFFCVVPDKNSPHGGDRVFVSSLDSGRIVHQMSAMPITEAPMCVENACFYQVEGFVQAIKLLSPAFQAADKPEGFGNECAAQYSVPAPQVAVLTNTGIHIYTRNYPCQVFEGLGQDVRTFFELYGRTETCASALSVASKSSIGATDERELATKVYIEAGGKPHLKVDDENTYSLTNVTAPTSGSKSGGEDVVRLSGRFDGLATHLSRILREIWSKKVFVFTDDKADGGKGRFKLSVPRSSLEMVQIGLFEVSEFLERNRAFIDGLSGGPDSLLSSASRADEISLQAEHRGLDSLVRLIKSVREGIAFLLLLVEETVNTSEGIEAIMGYLQDSIRTKMKDLVFKKFFTTPEGTDLAKELVTCLVNRSITEGGSVDSISRILQDRCESYCSSNDVITYKALEYLRKAKTLPATDADLRTQNLYDSVRMFKKAAAETHFEMLKESMGEFVDLEFYPGAVEVGLSVASAIDRGNFAVGYLHDGKPETDSRKGLYEKRYEIYQLIFNVLNMVDEKAEAETAQTGTDGVGRYSKLREETYSICFSSNDEVFHFSFYDWFFSRGLENRLLDINTPYILPYLQTNAKTKFDIADLLWVYLQKHEDYYGAAQVLFNLARGDFEIGLGQRIEFLSRGRGYCNCSCPPNISQAMVQLGEKIQEFMDIASVQDEVLRAVKEDTRFEPTKQEEAIKLLDGKILSISELFNDFADPLEYYEICLSIFQVTDYRGADEITRCWTKLIQSAAAQQQDTEGESIKGYEYVSNLVQRLGQQFMLAEFVFPTDFLVPLLETYAYENAPNAPQGWVIDTFLHAGMSCEALYAHLNDLLERREYPFDEDDALRRLALDIIYLIERWTTVSRGRYSVTQSVGPAQIDKLAAIAGQKEVSNLKRLKWTS</sequence>
<dbReference type="GO" id="GO:0000972">
    <property type="term" value="P:transcription-dependent tethering of RNA polymerase II gene DNA at nuclear periphery"/>
    <property type="evidence" value="ECO:0007669"/>
    <property type="project" value="TreeGrafter"/>
</dbReference>
<dbReference type="InterPro" id="IPR042537">
    <property type="entry name" value="Nucleoporin_Nup155_C_2"/>
</dbReference>
<dbReference type="InterPro" id="IPR042533">
    <property type="entry name" value="Nucleoporin_Nup155_C_1"/>
</dbReference>
<dbReference type="InterPro" id="IPR036322">
    <property type="entry name" value="WD40_repeat_dom_sf"/>
</dbReference>